<sequence>MKNIQRTLVLGVSIVALAGCGADEIVSPGTSGDIIINNPSPTPTSTPTPPSTGGTVTPAAGCPTIASTGGLTDGGTITGPTGEYRVCTLPSTFDTNDNLPFIEGLLYQIQDTVTVGVDEGFSSTGTKVTLSVEPGAIFFAQAASALIVNRGNALNASGTPTMPIVFTSRDNVLGLNNDNSQAQWGGIVMLGRAPVSDCQDNVFNTAAVPNANPTCQQRLEGSAATFFFGGGNDADSSGTFEYVQMRFCGFELTQGNELQCLTTGGVGSGTTFNHVMSFNSSDDGVEFFGGSVNMSQLAVIGASDDSIDVDSGAQANIEDAVVVQRGTTGDSIIEFDSPDDLADGTPGNAIPQSTLQVNNFTFVQRSSASGQAIRARGGPALGLTNGVIDVNTADSVCIRIDEQITLAAIIGFDSLICDGANRPVRGSSGVSDAEVQTVVNAGTNNNLTATLSLTNNLVNGATENGVTVFDATARSSFFTSASVIGAVQADLAADFGDWTCNSSIQDFGSATGACTSLPVY</sequence>
<evidence type="ECO:0000256" key="2">
    <source>
        <dbReference type="SAM" id="SignalP"/>
    </source>
</evidence>
<dbReference type="eggNOG" id="COG3291">
    <property type="taxonomic scope" value="Bacteria"/>
</dbReference>
<dbReference type="PANTHER" id="PTHR41339">
    <property type="entry name" value="LIPL48"/>
    <property type="match status" value="1"/>
</dbReference>
<dbReference type="STRING" id="1044.EH31_08840"/>
<dbReference type="OrthoDB" id="237393at2"/>
<gene>
    <name evidence="3" type="ORF">EH31_08840</name>
</gene>
<proteinExistence type="predicted"/>
<name>A0A074MX70_ERYLO</name>
<feature type="region of interest" description="Disordered" evidence="1">
    <location>
        <begin position="31"/>
        <end position="60"/>
    </location>
</feature>
<protein>
    <recommendedName>
        <fullName evidence="5">Lipoprotein</fullName>
    </recommendedName>
</protein>
<accession>A0A074MX70</accession>
<feature type="signal peptide" evidence="2">
    <location>
        <begin position="1"/>
        <end position="18"/>
    </location>
</feature>
<keyword evidence="4" id="KW-1185">Reference proteome</keyword>
<dbReference type="PANTHER" id="PTHR41339:SF1">
    <property type="entry name" value="SECRETED PROTEIN"/>
    <property type="match status" value="1"/>
</dbReference>
<evidence type="ECO:0000256" key="1">
    <source>
        <dbReference type="SAM" id="MobiDB-lite"/>
    </source>
</evidence>
<feature type="chain" id="PRO_5001697479" description="Lipoprotein" evidence="2">
    <location>
        <begin position="19"/>
        <end position="520"/>
    </location>
</feature>
<dbReference type="PROSITE" id="PS51257">
    <property type="entry name" value="PROKAR_LIPOPROTEIN"/>
    <property type="match status" value="1"/>
</dbReference>
<comment type="caution">
    <text evidence="3">The sequence shown here is derived from an EMBL/GenBank/DDBJ whole genome shotgun (WGS) entry which is preliminary data.</text>
</comment>
<dbReference type="Proteomes" id="UP000027647">
    <property type="component" value="Unassembled WGS sequence"/>
</dbReference>
<dbReference type="AlphaFoldDB" id="A0A074MX70"/>
<evidence type="ECO:0000313" key="3">
    <source>
        <dbReference type="EMBL" id="KEO90187.1"/>
    </source>
</evidence>
<evidence type="ECO:0000313" key="4">
    <source>
        <dbReference type="Proteomes" id="UP000027647"/>
    </source>
</evidence>
<evidence type="ECO:0008006" key="5">
    <source>
        <dbReference type="Google" id="ProtNLM"/>
    </source>
</evidence>
<keyword evidence="2" id="KW-0732">Signal</keyword>
<dbReference type="EMBL" id="JMIW01000003">
    <property type="protein sequence ID" value="KEO90187.1"/>
    <property type="molecule type" value="Genomic_DNA"/>
</dbReference>
<dbReference type="RefSeq" id="WP_034959657.1">
    <property type="nucleotide sequence ID" value="NZ_JMIW01000003.1"/>
</dbReference>
<feature type="compositionally biased region" description="Pro residues" evidence="1">
    <location>
        <begin position="40"/>
        <end position="50"/>
    </location>
</feature>
<reference evidence="3 4" key="1">
    <citation type="submission" date="2014-04" db="EMBL/GenBank/DDBJ databases">
        <title>A comprehensive comparison of genomes of Erythrobacter spp. strains.</title>
        <authorList>
            <person name="Zheng Q."/>
        </authorList>
    </citation>
    <scope>NUCLEOTIDE SEQUENCE [LARGE SCALE GENOMIC DNA]</scope>
    <source>
        <strain evidence="3 4">DSM 6997</strain>
    </source>
</reference>
<organism evidence="3 4">
    <name type="scientific">Erythrobacter longus</name>
    <dbReference type="NCBI Taxonomy" id="1044"/>
    <lineage>
        <taxon>Bacteria</taxon>
        <taxon>Pseudomonadati</taxon>
        <taxon>Pseudomonadota</taxon>
        <taxon>Alphaproteobacteria</taxon>
        <taxon>Sphingomonadales</taxon>
        <taxon>Erythrobacteraceae</taxon>
        <taxon>Erythrobacter/Porphyrobacter group</taxon>
        <taxon>Erythrobacter</taxon>
    </lineage>
</organism>